<name>A0A0C3ILC2_PISTI</name>
<proteinExistence type="predicted"/>
<dbReference type="Proteomes" id="UP000054217">
    <property type="component" value="Unassembled WGS sequence"/>
</dbReference>
<dbReference type="Pfam" id="PF06985">
    <property type="entry name" value="HET"/>
    <property type="match status" value="1"/>
</dbReference>
<dbReference type="PANTHER" id="PTHR10622">
    <property type="entry name" value="HET DOMAIN-CONTAINING PROTEIN"/>
    <property type="match status" value="1"/>
</dbReference>
<dbReference type="OrthoDB" id="2727312at2759"/>
<dbReference type="InterPro" id="IPR058525">
    <property type="entry name" value="DUF8212"/>
</dbReference>
<evidence type="ECO:0000313" key="4">
    <source>
        <dbReference type="Proteomes" id="UP000054217"/>
    </source>
</evidence>
<evidence type="ECO:0000259" key="2">
    <source>
        <dbReference type="Pfam" id="PF26640"/>
    </source>
</evidence>
<reference evidence="3 4" key="1">
    <citation type="submission" date="2014-04" db="EMBL/GenBank/DDBJ databases">
        <authorList>
            <consortium name="DOE Joint Genome Institute"/>
            <person name="Kuo A."/>
            <person name="Kohler A."/>
            <person name="Costa M.D."/>
            <person name="Nagy L.G."/>
            <person name="Floudas D."/>
            <person name="Copeland A."/>
            <person name="Barry K.W."/>
            <person name="Cichocki N."/>
            <person name="Veneault-Fourrey C."/>
            <person name="LaButti K."/>
            <person name="Lindquist E.A."/>
            <person name="Lipzen A."/>
            <person name="Lundell T."/>
            <person name="Morin E."/>
            <person name="Murat C."/>
            <person name="Sun H."/>
            <person name="Tunlid A."/>
            <person name="Henrissat B."/>
            <person name="Grigoriev I.V."/>
            <person name="Hibbett D.S."/>
            <person name="Martin F."/>
            <person name="Nordberg H.P."/>
            <person name="Cantor M.N."/>
            <person name="Hua S.X."/>
        </authorList>
    </citation>
    <scope>NUCLEOTIDE SEQUENCE [LARGE SCALE GENOMIC DNA]</scope>
    <source>
        <strain evidence="3 4">Marx 270</strain>
    </source>
</reference>
<dbReference type="InParanoid" id="A0A0C3ILC2"/>
<reference evidence="4" key="2">
    <citation type="submission" date="2015-01" db="EMBL/GenBank/DDBJ databases">
        <title>Evolutionary Origins and Diversification of the Mycorrhizal Mutualists.</title>
        <authorList>
            <consortium name="DOE Joint Genome Institute"/>
            <consortium name="Mycorrhizal Genomics Consortium"/>
            <person name="Kohler A."/>
            <person name="Kuo A."/>
            <person name="Nagy L.G."/>
            <person name="Floudas D."/>
            <person name="Copeland A."/>
            <person name="Barry K.W."/>
            <person name="Cichocki N."/>
            <person name="Veneault-Fourrey C."/>
            <person name="LaButti K."/>
            <person name="Lindquist E.A."/>
            <person name="Lipzen A."/>
            <person name="Lundell T."/>
            <person name="Morin E."/>
            <person name="Murat C."/>
            <person name="Riley R."/>
            <person name="Ohm R."/>
            <person name="Sun H."/>
            <person name="Tunlid A."/>
            <person name="Henrissat B."/>
            <person name="Grigoriev I.V."/>
            <person name="Hibbett D.S."/>
            <person name="Martin F."/>
        </authorList>
    </citation>
    <scope>NUCLEOTIDE SEQUENCE [LARGE SCALE GENOMIC DNA]</scope>
    <source>
        <strain evidence="4">Marx 270</strain>
    </source>
</reference>
<dbReference type="STRING" id="870435.A0A0C3ILC2"/>
<evidence type="ECO:0000259" key="1">
    <source>
        <dbReference type="Pfam" id="PF06985"/>
    </source>
</evidence>
<dbReference type="InterPro" id="IPR010730">
    <property type="entry name" value="HET"/>
</dbReference>
<dbReference type="PANTHER" id="PTHR10622:SF10">
    <property type="entry name" value="HET DOMAIN-CONTAINING PROTEIN"/>
    <property type="match status" value="1"/>
</dbReference>
<evidence type="ECO:0000313" key="3">
    <source>
        <dbReference type="EMBL" id="KIN97767.1"/>
    </source>
</evidence>
<dbReference type="EMBL" id="KN832024">
    <property type="protein sequence ID" value="KIN97767.1"/>
    <property type="molecule type" value="Genomic_DNA"/>
</dbReference>
<feature type="domain" description="Heterokaryon incompatibility" evidence="1">
    <location>
        <begin position="36"/>
        <end position="132"/>
    </location>
</feature>
<sequence>MKLLDVKAVLDREKHIQRADPECQVLKVSDDEVTRYAILSHRWSGDSEVTYEEMTALMKMERRNRDEVRQRSGYRKIIESCKQAKKDGYEWLWIDTCCIDKRSSSELSEAINSMYRWYQNAQVCYAYLNDVEELSHGWSEWFVRGWTLQELIAPKQVEFFNKHWKPIGTKQCLALTLEAITKIPREVLRDGLGAKCLCVAQIMSWAADRKTTRVEDRAYSLIGLFGVNMPMLYGEGTKAFRRLQLEIVRESSDHSIFAWHSSGSRSGSALAEDPSDFRFCGHVRKVEPGDFVDKVIEEYIDGPQRFPGWSKWACRRKLAAVRDAGTGLFQKFRTFTVSNVGIQVCLPVIPLPDSQPPCFRAILACSNHDSSLITINLVSSGFSYDRTVTTDAPARTYPEFWSFYLTHHLKTPM</sequence>
<keyword evidence="4" id="KW-1185">Reference proteome</keyword>
<gene>
    <name evidence="3" type="ORF">M404DRAFT_970264</name>
</gene>
<dbReference type="HOGENOM" id="CLU_000288_138_0_1"/>
<feature type="domain" description="DUF8212" evidence="2">
    <location>
        <begin position="238"/>
        <end position="356"/>
    </location>
</feature>
<organism evidence="3 4">
    <name type="scientific">Pisolithus tinctorius Marx 270</name>
    <dbReference type="NCBI Taxonomy" id="870435"/>
    <lineage>
        <taxon>Eukaryota</taxon>
        <taxon>Fungi</taxon>
        <taxon>Dikarya</taxon>
        <taxon>Basidiomycota</taxon>
        <taxon>Agaricomycotina</taxon>
        <taxon>Agaricomycetes</taxon>
        <taxon>Agaricomycetidae</taxon>
        <taxon>Boletales</taxon>
        <taxon>Sclerodermatineae</taxon>
        <taxon>Pisolithaceae</taxon>
        <taxon>Pisolithus</taxon>
    </lineage>
</organism>
<dbReference type="AlphaFoldDB" id="A0A0C3ILC2"/>
<accession>A0A0C3ILC2</accession>
<protein>
    <submittedName>
        <fullName evidence="3">Uncharacterized protein</fullName>
    </submittedName>
</protein>
<dbReference type="Pfam" id="PF26640">
    <property type="entry name" value="DUF8212"/>
    <property type="match status" value="1"/>
</dbReference>